<evidence type="ECO:0000313" key="2">
    <source>
        <dbReference type="Proteomes" id="UP000326565"/>
    </source>
</evidence>
<proteinExistence type="predicted"/>
<name>A0A5N5XEE3_9EURO</name>
<reference evidence="1 2" key="1">
    <citation type="submission" date="2019-04" db="EMBL/GenBank/DDBJ databases">
        <title>Friends and foes A comparative genomics study of 23 Aspergillus species from section Flavi.</title>
        <authorList>
            <consortium name="DOE Joint Genome Institute"/>
            <person name="Kjaerbolling I."/>
            <person name="Vesth T."/>
            <person name="Frisvad J.C."/>
            <person name="Nybo J.L."/>
            <person name="Theobald S."/>
            <person name="Kildgaard S."/>
            <person name="Isbrandt T."/>
            <person name="Kuo A."/>
            <person name="Sato A."/>
            <person name="Lyhne E.K."/>
            <person name="Kogle M.E."/>
            <person name="Wiebenga A."/>
            <person name="Kun R.S."/>
            <person name="Lubbers R.J."/>
            <person name="Makela M.R."/>
            <person name="Barry K."/>
            <person name="Chovatia M."/>
            <person name="Clum A."/>
            <person name="Daum C."/>
            <person name="Haridas S."/>
            <person name="He G."/>
            <person name="LaButti K."/>
            <person name="Lipzen A."/>
            <person name="Mondo S."/>
            <person name="Riley R."/>
            <person name="Salamov A."/>
            <person name="Simmons B.A."/>
            <person name="Magnuson J.K."/>
            <person name="Henrissat B."/>
            <person name="Mortensen U.H."/>
            <person name="Larsen T.O."/>
            <person name="Devries R.P."/>
            <person name="Grigoriev I.V."/>
            <person name="Machida M."/>
            <person name="Baker S.E."/>
            <person name="Andersen M.R."/>
        </authorList>
    </citation>
    <scope>NUCLEOTIDE SEQUENCE [LARGE SCALE GENOMIC DNA]</scope>
    <source>
        <strain evidence="1 2">CBS 151.66</strain>
    </source>
</reference>
<accession>A0A5N5XEE3</accession>
<keyword evidence="2" id="KW-1185">Reference proteome</keyword>
<dbReference type="AlphaFoldDB" id="A0A5N5XEE3"/>
<dbReference type="Proteomes" id="UP000326565">
    <property type="component" value="Unassembled WGS sequence"/>
</dbReference>
<evidence type="ECO:0000313" key="1">
    <source>
        <dbReference type="EMBL" id="KAB8079113.1"/>
    </source>
</evidence>
<dbReference type="EMBL" id="ML732153">
    <property type="protein sequence ID" value="KAB8079113.1"/>
    <property type="molecule type" value="Genomic_DNA"/>
</dbReference>
<sequence length="98" mass="11100">MRKPDQAEAVKRYSAEPLCFNIHDEADVHDNVLKNKINVVFSLTDANSSTSQELFIKALADLKKPNRTKCAFSPLERKLSPSIPEVQLIIPFLMMTQI</sequence>
<gene>
    <name evidence="1" type="ORF">BDV29DRAFT_152244</name>
</gene>
<evidence type="ECO:0008006" key="3">
    <source>
        <dbReference type="Google" id="ProtNLM"/>
    </source>
</evidence>
<organism evidence="1 2">
    <name type="scientific">Aspergillus leporis</name>
    <dbReference type="NCBI Taxonomy" id="41062"/>
    <lineage>
        <taxon>Eukaryota</taxon>
        <taxon>Fungi</taxon>
        <taxon>Dikarya</taxon>
        <taxon>Ascomycota</taxon>
        <taxon>Pezizomycotina</taxon>
        <taxon>Eurotiomycetes</taxon>
        <taxon>Eurotiomycetidae</taxon>
        <taxon>Eurotiales</taxon>
        <taxon>Aspergillaceae</taxon>
        <taxon>Aspergillus</taxon>
        <taxon>Aspergillus subgen. Circumdati</taxon>
    </lineage>
</organism>
<dbReference type="OrthoDB" id="10262413at2759"/>
<protein>
    <recommendedName>
        <fullName evidence="3">NmrA-like domain-containing protein</fullName>
    </recommendedName>
</protein>